<dbReference type="GO" id="GO:0051787">
    <property type="term" value="F:misfolded protein binding"/>
    <property type="evidence" value="ECO:0007669"/>
    <property type="project" value="TreeGrafter"/>
</dbReference>
<feature type="domain" description="J" evidence="5">
    <location>
        <begin position="3"/>
        <end position="74"/>
    </location>
</feature>
<dbReference type="OrthoDB" id="5894at2759"/>
<dbReference type="InterPro" id="IPR051727">
    <property type="entry name" value="DnaJ_C3_Co-chaperones"/>
</dbReference>
<dbReference type="Gene3D" id="1.10.287.110">
    <property type="entry name" value="DnaJ domain"/>
    <property type="match status" value="1"/>
</dbReference>
<evidence type="ECO:0000256" key="4">
    <source>
        <dbReference type="SAM" id="MobiDB-lite"/>
    </source>
</evidence>
<dbReference type="PROSITE" id="PS00636">
    <property type="entry name" value="DNAJ_1"/>
    <property type="match status" value="1"/>
</dbReference>
<dbReference type="SMART" id="SM00271">
    <property type="entry name" value="DnaJ"/>
    <property type="match status" value="1"/>
</dbReference>
<dbReference type="InterPro" id="IPR001623">
    <property type="entry name" value="DnaJ_domain"/>
</dbReference>
<feature type="region of interest" description="Disordered" evidence="4">
    <location>
        <begin position="15"/>
        <end position="48"/>
    </location>
</feature>
<dbReference type="InterPro" id="IPR018253">
    <property type="entry name" value="DnaJ_domain_CS"/>
</dbReference>
<evidence type="ECO:0000259" key="5">
    <source>
        <dbReference type="PROSITE" id="PS50076"/>
    </source>
</evidence>
<dbReference type="OMA" id="CNEGHDE"/>
<dbReference type="Proteomes" id="UP000186817">
    <property type="component" value="Unassembled WGS sequence"/>
</dbReference>
<keyword evidence="2" id="KW-0732">Signal</keyword>
<keyword evidence="7" id="KW-1185">Reference proteome</keyword>
<dbReference type="PANTHER" id="PTHR44140:SF2">
    <property type="entry name" value="LD25575P"/>
    <property type="match status" value="1"/>
</dbReference>
<name>A0A1Q9F2D6_SYMMI</name>
<evidence type="ECO:0000313" key="7">
    <source>
        <dbReference type="Proteomes" id="UP000186817"/>
    </source>
</evidence>
<dbReference type="InterPro" id="IPR036869">
    <property type="entry name" value="J_dom_sf"/>
</dbReference>
<dbReference type="AlphaFoldDB" id="A0A1Q9F2D6"/>
<dbReference type="PANTHER" id="PTHR44140">
    <property type="entry name" value="LD25575P"/>
    <property type="match status" value="1"/>
</dbReference>
<dbReference type="GO" id="GO:0051087">
    <property type="term" value="F:protein-folding chaperone binding"/>
    <property type="evidence" value="ECO:0007669"/>
    <property type="project" value="TreeGrafter"/>
</dbReference>
<dbReference type="EMBL" id="LSRX01000023">
    <property type="protein sequence ID" value="OLQ13823.1"/>
    <property type="molecule type" value="Genomic_DNA"/>
</dbReference>
<comment type="caution">
    <text evidence="6">The sequence shown here is derived from an EMBL/GenBank/DDBJ whole genome shotgun (WGS) entry which is preliminary data.</text>
</comment>
<organism evidence="6 7">
    <name type="scientific">Symbiodinium microadriaticum</name>
    <name type="common">Dinoflagellate</name>
    <name type="synonym">Zooxanthella microadriatica</name>
    <dbReference type="NCBI Taxonomy" id="2951"/>
    <lineage>
        <taxon>Eukaryota</taxon>
        <taxon>Sar</taxon>
        <taxon>Alveolata</taxon>
        <taxon>Dinophyceae</taxon>
        <taxon>Suessiales</taxon>
        <taxon>Symbiodiniaceae</taxon>
        <taxon>Symbiodinium</taxon>
    </lineage>
</organism>
<proteinExistence type="predicted"/>
<dbReference type="PRINTS" id="PR00625">
    <property type="entry name" value="JDOMAIN"/>
</dbReference>
<sequence>MEDYYKLLGVEPNASAKEIGKAFRQKARQTHPDKLPPDSSEDAKLQAKQRFQQVAKAWEVLGDDQQRAAYDADRAAHRAQGTSRAEERFQRTGPRPSRAAPRESAEEAAAREKRAEAEARKKERAEARRQRQQEESDRKDRERDARGLGSHWVPPSSQAREAYCGKSFALQSQAISQQPQQQ</sequence>
<protein>
    <submittedName>
        <fullName evidence="6">DnaJ-like protein 1</fullName>
    </submittedName>
</protein>
<feature type="compositionally biased region" description="Basic and acidic residues" evidence="4">
    <location>
        <begin position="100"/>
        <end position="146"/>
    </location>
</feature>
<comment type="subcellular location">
    <subcellularLocation>
        <location evidence="1">Endoplasmic reticulum</location>
    </subcellularLocation>
</comment>
<dbReference type="CDD" id="cd06257">
    <property type="entry name" value="DnaJ"/>
    <property type="match status" value="1"/>
</dbReference>
<evidence type="ECO:0000256" key="3">
    <source>
        <dbReference type="ARBA" id="ARBA00022824"/>
    </source>
</evidence>
<dbReference type="GO" id="GO:0005783">
    <property type="term" value="C:endoplasmic reticulum"/>
    <property type="evidence" value="ECO:0007669"/>
    <property type="project" value="UniProtKB-SubCell"/>
</dbReference>
<dbReference type="Pfam" id="PF00226">
    <property type="entry name" value="DnaJ"/>
    <property type="match status" value="1"/>
</dbReference>
<keyword evidence="3" id="KW-0256">Endoplasmic reticulum</keyword>
<evidence type="ECO:0000313" key="6">
    <source>
        <dbReference type="EMBL" id="OLQ13823.1"/>
    </source>
</evidence>
<evidence type="ECO:0000256" key="2">
    <source>
        <dbReference type="ARBA" id="ARBA00022729"/>
    </source>
</evidence>
<dbReference type="PROSITE" id="PS50076">
    <property type="entry name" value="DNAJ_2"/>
    <property type="match status" value="1"/>
</dbReference>
<feature type="region of interest" description="Disordered" evidence="4">
    <location>
        <begin position="69"/>
        <end position="160"/>
    </location>
</feature>
<feature type="compositionally biased region" description="Basic and acidic residues" evidence="4">
    <location>
        <begin position="30"/>
        <end position="45"/>
    </location>
</feature>
<dbReference type="SUPFAM" id="SSF46565">
    <property type="entry name" value="Chaperone J-domain"/>
    <property type="match status" value="1"/>
</dbReference>
<evidence type="ECO:0000256" key="1">
    <source>
        <dbReference type="ARBA" id="ARBA00004240"/>
    </source>
</evidence>
<reference evidence="6 7" key="1">
    <citation type="submission" date="2016-02" db="EMBL/GenBank/DDBJ databases">
        <title>Genome analysis of coral dinoflagellate symbionts highlights evolutionary adaptations to a symbiotic lifestyle.</title>
        <authorList>
            <person name="Aranda M."/>
            <person name="Li Y."/>
            <person name="Liew Y.J."/>
            <person name="Baumgarten S."/>
            <person name="Simakov O."/>
            <person name="Wilson M."/>
            <person name="Piel J."/>
            <person name="Ashoor H."/>
            <person name="Bougouffa S."/>
            <person name="Bajic V.B."/>
            <person name="Ryu T."/>
            <person name="Ravasi T."/>
            <person name="Bayer T."/>
            <person name="Micklem G."/>
            <person name="Kim H."/>
            <person name="Bhak J."/>
            <person name="Lajeunesse T.C."/>
            <person name="Voolstra C.R."/>
        </authorList>
    </citation>
    <scope>NUCLEOTIDE SEQUENCE [LARGE SCALE GENOMIC DNA]</scope>
    <source>
        <strain evidence="6 7">CCMP2467</strain>
    </source>
</reference>
<accession>A0A1Q9F2D6</accession>
<dbReference type="GO" id="GO:0034975">
    <property type="term" value="P:protein folding in endoplasmic reticulum"/>
    <property type="evidence" value="ECO:0007669"/>
    <property type="project" value="TreeGrafter"/>
</dbReference>
<gene>
    <name evidence="6" type="primary">DJP1</name>
    <name evidence="6" type="ORF">AK812_SmicGene2147</name>
</gene>